<evidence type="ECO:0000313" key="8">
    <source>
        <dbReference type="EMBL" id="OPJ57019.1"/>
    </source>
</evidence>
<gene>
    <name evidence="8" type="primary">artP</name>
    <name evidence="8" type="ORF">CLOTH_03010</name>
</gene>
<dbReference type="SUPFAM" id="SSF53850">
    <property type="entry name" value="Periplasmic binding protein-like II"/>
    <property type="match status" value="1"/>
</dbReference>
<dbReference type="GO" id="GO:0030313">
    <property type="term" value="C:cell envelope"/>
    <property type="evidence" value="ECO:0007669"/>
    <property type="project" value="UniProtKB-SubCell"/>
</dbReference>
<organism evidence="8 9">
    <name type="scientific">Alkalithermobacter paradoxus</name>
    <dbReference type="NCBI Taxonomy" id="29349"/>
    <lineage>
        <taxon>Bacteria</taxon>
        <taxon>Bacillati</taxon>
        <taxon>Bacillota</taxon>
        <taxon>Clostridia</taxon>
        <taxon>Peptostreptococcales</taxon>
        <taxon>Tepidibacteraceae</taxon>
        <taxon>Alkalithermobacter</taxon>
    </lineage>
</organism>
<dbReference type="Pfam" id="PF00497">
    <property type="entry name" value="SBP_bac_3"/>
    <property type="match status" value="1"/>
</dbReference>
<feature type="domain" description="Ionotropic glutamate receptor C-terminal" evidence="7">
    <location>
        <begin position="41"/>
        <end position="261"/>
    </location>
</feature>
<evidence type="ECO:0000256" key="3">
    <source>
        <dbReference type="ARBA" id="ARBA00022729"/>
    </source>
</evidence>
<dbReference type="InterPro" id="IPR018313">
    <property type="entry name" value="SBP_3_CS"/>
</dbReference>
<evidence type="ECO:0000256" key="4">
    <source>
        <dbReference type="RuleBase" id="RU003744"/>
    </source>
</evidence>
<dbReference type="PROSITE" id="PS51257">
    <property type="entry name" value="PROKAR_LIPOPROTEIN"/>
    <property type="match status" value="1"/>
</dbReference>
<dbReference type="SMART" id="SM00062">
    <property type="entry name" value="PBPb"/>
    <property type="match status" value="1"/>
</dbReference>
<evidence type="ECO:0000256" key="5">
    <source>
        <dbReference type="SAM" id="SignalP"/>
    </source>
</evidence>
<evidence type="ECO:0000256" key="2">
    <source>
        <dbReference type="ARBA" id="ARBA00010333"/>
    </source>
</evidence>
<evidence type="ECO:0000259" key="6">
    <source>
        <dbReference type="SMART" id="SM00062"/>
    </source>
</evidence>
<evidence type="ECO:0000256" key="1">
    <source>
        <dbReference type="ARBA" id="ARBA00004196"/>
    </source>
</evidence>
<dbReference type="PANTHER" id="PTHR35936:SF17">
    <property type="entry name" value="ARGININE-BINDING EXTRACELLULAR PROTEIN ARTP"/>
    <property type="match status" value="1"/>
</dbReference>
<dbReference type="InterPro" id="IPR001320">
    <property type="entry name" value="Iontro_rcpt_C"/>
</dbReference>
<dbReference type="GO" id="GO:0015276">
    <property type="term" value="F:ligand-gated monoatomic ion channel activity"/>
    <property type="evidence" value="ECO:0007669"/>
    <property type="project" value="InterPro"/>
</dbReference>
<dbReference type="RefSeq" id="WP_079410518.1">
    <property type="nucleotide sequence ID" value="NZ_MZGW01000001.1"/>
</dbReference>
<sequence length="267" mass="29550">MFNKKIIVIVMMICLSLVFAGCQNQNSKVESKIDQIKKSGKLVMGTSADYPPYEFHKEINGKHEIVGFDIEIAKEIAKDLGVELEIKDMRFDGLLAALQSGNVDIVIAGMTPTEERKQNVDFSNIYYTAVQSVIVRSEDKDIIKSIQDLDAKYVAAQKGSIQEQIVIDQIKGANLRALGKISDLILSLKNNKVDAVVLEKPVANAYVNKNSDLYLTQIKLEEEDGGSAVAVKKGNEDLVKAINKTLERLINDNSIEKFVTEATELAE</sequence>
<dbReference type="PANTHER" id="PTHR35936">
    <property type="entry name" value="MEMBRANE-BOUND LYTIC MUREIN TRANSGLYCOSYLASE F"/>
    <property type="match status" value="1"/>
</dbReference>
<dbReference type="OrthoDB" id="9774451at2"/>
<comment type="subcellular location">
    <subcellularLocation>
        <location evidence="1">Cell envelope</location>
    </subcellularLocation>
</comment>
<dbReference type="Gene3D" id="3.40.190.10">
    <property type="entry name" value="Periplasmic binding protein-like II"/>
    <property type="match status" value="2"/>
</dbReference>
<dbReference type="SMART" id="SM00079">
    <property type="entry name" value="PBPe"/>
    <property type="match status" value="1"/>
</dbReference>
<evidence type="ECO:0000313" key="9">
    <source>
        <dbReference type="Proteomes" id="UP000190140"/>
    </source>
</evidence>
<comment type="similarity">
    <text evidence="2 4">Belongs to the bacterial solute-binding protein 3 family.</text>
</comment>
<dbReference type="Proteomes" id="UP000190140">
    <property type="component" value="Unassembled WGS sequence"/>
</dbReference>
<keyword evidence="3 5" id="KW-0732">Signal</keyword>
<feature type="chain" id="PRO_5038697921" evidence="5">
    <location>
        <begin position="21"/>
        <end position="267"/>
    </location>
</feature>
<reference evidence="8 9" key="1">
    <citation type="submission" date="2017-03" db="EMBL/GenBank/DDBJ databases">
        <title>Genome sequence of Clostridium thermoalcaliphilum DSM 7309.</title>
        <authorList>
            <person name="Poehlein A."/>
            <person name="Daniel R."/>
        </authorList>
    </citation>
    <scope>NUCLEOTIDE SEQUENCE [LARGE SCALE GENOMIC DNA]</scope>
    <source>
        <strain evidence="8 9">DSM 7309</strain>
    </source>
</reference>
<dbReference type="PROSITE" id="PS01039">
    <property type="entry name" value="SBP_BACTERIAL_3"/>
    <property type="match status" value="1"/>
</dbReference>
<dbReference type="EMBL" id="MZGW01000001">
    <property type="protein sequence ID" value="OPJ57019.1"/>
    <property type="molecule type" value="Genomic_DNA"/>
</dbReference>
<dbReference type="CDD" id="cd13620">
    <property type="entry name" value="PBP2_GltS"/>
    <property type="match status" value="1"/>
</dbReference>
<feature type="domain" description="Solute-binding protein family 3/N-terminal" evidence="6">
    <location>
        <begin position="41"/>
        <end position="262"/>
    </location>
</feature>
<accession>A0A1V4IAR1</accession>
<name>A0A1V4IAR1_9FIRM</name>
<evidence type="ECO:0000259" key="7">
    <source>
        <dbReference type="SMART" id="SM00079"/>
    </source>
</evidence>
<dbReference type="InterPro" id="IPR001638">
    <property type="entry name" value="Solute-binding_3/MltF_N"/>
</dbReference>
<keyword evidence="9" id="KW-1185">Reference proteome</keyword>
<protein>
    <submittedName>
        <fullName evidence="8">Arginine-binding extracellular protein ArtP</fullName>
    </submittedName>
</protein>
<dbReference type="GO" id="GO:0016020">
    <property type="term" value="C:membrane"/>
    <property type="evidence" value="ECO:0007669"/>
    <property type="project" value="InterPro"/>
</dbReference>
<dbReference type="AlphaFoldDB" id="A0A1V4IAR1"/>
<dbReference type="STRING" id="29349.CLOTH_03010"/>
<feature type="signal peptide" evidence="5">
    <location>
        <begin position="1"/>
        <end position="20"/>
    </location>
</feature>
<comment type="caution">
    <text evidence="8">The sequence shown here is derived from an EMBL/GenBank/DDBJ whole genome shotgun (WGS) entry which is preliminary data.</text>
</comment>
<proteinExistence type="inferred from homology"/>